<protein>
    <recommendedName>
        <fullName evidence="1">Metallo-beta-lactamase domain-containing protein</fullName>
    </recommendedName>
</protein>
<keyword evidence="3" id="KW-1185">Reference proteome</keyword>
<comment type="caution">
    <text evidence="2">The sequence shown here is derived from an EMBL/GenBank/DDBJ whole genome shotgun (WGS) entry which is preliminary data.</text>
</comment>
<evidence type="ECO:0000259" key="1">
    <source>
        <dbReference type="Pfam" id="PF00753"/>
    </source>
</evidence>
<sequence length="190" mass="20426">MGDKHSVKTTFFGTTSVYVTDGSSSIFIDAFLSRPSLLRVAFGKLGPDITLIKETLRSANITRCDGIFVAHSHYDHALDAPEVAKLLGSRIYGSDSTLNIARGSGYPKSPSSSSVSMMCTIDAPLVLPGKTSDMKDGGRYSFRIAHPEGSMLIHPSANFVPNKFSNLNVDVLYLGIGVLGAQPSEFQESY</sequence>
<evidence type="ECO:0000313" key="3">
    <source>
        <dbReference type="Proteomes" id="UP000825890"/>
    </source>
</evidence>
<dbReference type="EMBL" id="BOLY01000004">
    <property type="protein sequence ID" value="GIZ43157.1"/>
    <property type="molecule type" value="Genomic_DNA"/>
</dbReference>
<dbReference type="GeneID" id="68291970"/>
<dbReference type="RefSeq" id="XP_044657644.1">
    <property type="nucleotide sequence ID" value="XM_044801709.1"/>
</dbReference>
<accession>A0A9P3FGG6</accession>
<dbReference type="Proteomes" id="UP000825890">
    <property type="component" value="Unassembled WGS sequence"/>
</dbReference>
<organism evidence="2 3">
    <name type="scientific">Cercospora kikuchii</name>
    <dbReference type="NCBI Taxonomy" id="84275"/>
    <lineage>
        <taxon>Eukaryota</taxon>
        <taxon>Fungi</taxon>
        <taxon>Dikarya</taxon>
        <taxon>Ascomycota</taxon>
        <taxon>Pezizomycotina</taxon>
        <taxon>Dothideomycetes</taxon>
        <taxon>Dothideomycetidae</taxon>
        <taxon>Mycosphaerellales</taxon>
        <taxon>Mycosphaerellaceae</taxon>
        <taxon>Cercospora</taxon>
    </lineage>
</organism>
<dbReference type="AlphaFoldDB" id="A0A9P3FGG6"/>
<dbReference type="Gene3D" id="3.60.15.10">
    <property type="entry name" value="Ribonuclease Z/Hydroxyacylglutathione hydrolase-like"/>
    <property type="match status" value="1"/>
</dbReference>
<reference evidence="2 3" key="1">
    <citation type="submission" date="2021-01" db="EMBL/GenBank/DDBJ databases">
        <title>Cercospora kikuchii MAFF 305040 whole genome shotgun sequence.</title>
        <authorList>
            <person name="Kashiwa T."/>
            <person name="Suzuki T."/>
        </authorList>
    </citation>
    <scope>NUCLEOTIDE SEQUENCE [LARGE SCALE GENOMIC DNA]</scope>
    <source>
        <strain evidence="2 3">MAFF 305040</strain>
    </source>
</reference>
<name>A0A9P3FGG6_9PEZI</name>
<gene>
    <name evidence="2" type="ORF">CKM354_000639500</name>
</gene>
<dbReference type="Pfam" id="PF00753">
    <property type="entry name" value="Lactamase_B"/>
    <property type="match status" value="1"/>
</dbReference>
<dbReference type="InterPro" id="IPR001279">
    <property type="entry name" value="Metallo-B-lactamas"/>
</dbReference>
<dbReference type="SUPFAM" id="SSF56281">
    <property type="entry name" value="Metallo-hydrolase/oxidoreductase"/>
    <property type="match status" value="1"/>
</dbReference>
<proteinExistence type="predicted"/>
<dbReference type="OrthoDB" id="5176484at2759"/>
<dbReference type="InterPro" id="IPR036866">
    <property type="entry name" value="RibonucZ/Hydroxyglut_hydro"/>
</dbReference>
<evidence type="ECO:0000313" key="2">
    <source>
        <dbReference type="EMBL" id="GIZ43157.1"/>
    </source>
</evidence>
<feature type="domain" description="Metallo-beta-lactamase" evidence="1">
    <location>
        <begin position="10"/>
        <end position="105"/>
    </location>
</feature>